<dbReference type="Proteomes" id="UP000054820">
    <property type="component" value="Unassembled WGS sequence"/>
</dbReference>
<keyword evidence="4" id="KW-1185">Reference proteome</keyword>
<evidence type="ECO:0000313" key="2">
    <source>
        <dbReference type="EMBL" id="KTD78088.1"/>
    </source>
</evidence>
<feature type="compositionally biased region" description="Acidic residues" evidence="1">
    <location>
        <begin position="180"/>
        <end position="189"/>
    </location>
</feature>
<dbReference type="OrthoDB" id="5654036at2"/>
<dbReference type="Proteomes" id="UP000255110">
    <property type="component" value="Unassembled WGS sequence"/>
</dbReference>
<dbReference type="EMBL" id="LNYZ01000010">
    <property type="protein sequence ID" value="KTD78088.1"/>
    <property type="molecule type" value="Genomic_DNA"/>
</dbReference>
<feature type="region of interest" description="Disordered" evidence="1">
    <location>
        <begin position="155"/>
        <end position="192"/>
    </location>
</feature>
<reference evidence="3 5" key="2">
    <citation type="submission" date="2018-06" db="EMBL/GenBank/DDBJ databases">
        <authorList>
            <consortium name="Pathogen Informatics"/>
            <person name="Doyle S."/>
        </authorList>
    </citation>
    <scope>NUCLEOTIDE SEQUENCE [LARGE SCALE GENOMIC DNA]</scope>
    <source>
        <strain evidence="3 5">NCTC11991</strain>
    </source>
</reference>
<dbReference type="EMBL" id="UGOY01000001">
    <property type="protein sequence ID" value="STY22175.1"/>
    <property type="molecule type" value="Genomic_DNA"/>
</dbReference>
<reference evidence="2 4" key="1">
    <citation type="submission" date="2015-11" db="EMBL/GenBank/DDBJ databases">
        <title>Genomic analysis of 38 Legionella species identifies large and diverse effector repertoires.</title>
        <authorList>
            <person name="Burstein D."/>
            <person name="Amaro F."/>
            <person name="Zusman T."/>
            <person name="Lifshitz Z."/>
            <person name="Cohen O."/>
            <person name="Gilbert J.A."/>
            <person name="Pupko T."/>
            <person name="Shuman H.A."/>
            <person name="Segal G."/>
        </authorList>
    </citation>
    <scope>NUCLEOTIDE SEQUENCE [LARGE SCALE GENOMIC DNA]</scope>
    <source>
        <strain evidence="2 4">SC-18-C9</strain>
    </source>
</reference>
<evidence type="ECO:0000256" key="1">
    <source>
        <dbReference type="SAM" id="MobiDB-lite"/>
    </source>
</evidence>
<gene>
    <name evidence="2" type="ORF">Lstg_1369</name>
    <name evidence="3" type="ORF">NCTC11991_00758</name>
</gene>
<accession>A0A378L522</accession>
<organism evidence="3 5">
    <name type="scientific">Legionella steigerwaltii</name>
    <dbReference type="NCBI Taxonomy" id="460"/>
    <lineage>
        <taxon>Bacteria</taxon>
        <taxon>Pseudomonadati</taxon>
        <taxon>Pseudomonadota</taxon>
        <taxon>Gammaproteobacteria</taxon>
        <taxon>Legionellales</taxon>
        <taxon>Legionellaceae</taxon>
        <taxon>Legionella</taxon>
    </lineage>
</organism>
<sequence length="218" mass="24392">MPDLKYSDSSRFIIQALSLEQNSIGMKKQDAVRSTPLDLLSGEELIAQDTAAIDLFDLEEMMEFLLFSGDGGQNAITIRPKPSLLLYNEKDIQEIVRLLQLVFEQFKIALAKQGVPVDNFTVTRNENELTVSNALIKELISKNLFPKAYAPSQKFENHPPRLTPFVTTPAPPVRSKQEEKQDEEDEAAMEAEYTSGVESVFNPSPFSFSLTKLFGGQS</sequence>
<protein>
    <submittedName>
        <fullName evidence="3">Uncharacterized protein</fullName>
    </submittedName>
</protein>
<evidence type="ECO:0000313" key="3">
    <source>
        <dbReference type="EMBL" id="STY22175.1"/>
    </source>
</evidence>
<evidence type="ECO:0000313" key="5">
    <source>
        <dbReference type="Proteomes" id="UP000255110"/>
    </source>
</evidence>
<evidence type="ECO:0000313" key="4">
    <source>
        <dbReference type="Proteomes" id="UP000054820"/>
    </source>
</evidence>
<name>A0A378L522_9GAMM</name>
<proteinExistence type="predicted"/>
<dbReference type="AlphaFoldDB" id="A0A378L522"/>